<name>A0A6G9YU96_9NOCA</name>
<evidence type="ECO:0000256" key="1">
    <source>
        <dbReference type="SAM" id="MobiDB-lite"/>
    </source>
</evidence>
<dbReference type="KEGG" id="nah:F5544_43865"/>
<gene>
    <name evidence="2" type="ORF">F5544_43865</name>
</gene>
<keyword evidence="3" id="KW-1185">Reference proteome</keyword>
<dbReference type="AlphaFoldDB" id="A0A6G9YU96"/>
<evidence type="ECO:0000313" key="3">
    <source>
        <dbReference type="Proteomes" id="UP000503540"/>
    </source>
</evidence>
<proteinExistence type="predicted"/>
<feature type="region of interest" description="Disordered" evidence="1">
    <location>
        <begin position="453"/>
        <end position="476"/>
    </location>
</feature>
<feature type="region of interest" description="Disordered" evidence="1">
    <location>
        <begin position="312"/>
        <end position="342"/>
    </location>
</feature>
<accession>A0A6G9YU96</accession>
<organism evidence="2 3">
    <name type="scientific">Nocardia arthritidis</name>
    <dbReference type="NCBI Taxonomy" id="228602"/>
    <lineage>
        <taxon>Bacteria</taxon>
        <taxon>Bacillati</taxon>
        <taxon>Actinomycetota</taxon>
        <taxon>Actinomycetes</taxon>
        <taxon>Mycobacteriales</taxon>
        <taxon>Nocardiaceae</taxon>
        <taxon>Nocardia</taxon>
    </lineage>
</organism>
<sequence length="816" mass="81509">MSSEVRIPFDTNTSRPERTSVLALPDILAMTQHGQPAPGARVKLPSGAVWQGGHIAGTSVITLPGAEPILVEGEAAANTITGTALRSDVLANVFRHVLGVMPKLFAHWSLASAAAERGTSVVRISTRASIRKYGKGDAIEELRAHDPAAQALPDAGERMPIRRASGGMVSGPGGARDDSIVARLSNGEYVVNAAATANSLPLLEALNAGWVPSAGFLAGMLPGFAAGGLVGNSAAGLWRELLGQGLIAPMKPAVDGFRPQDFGIFGWAADIFGGLANSAADAGGAAGAALGSAIAPVFAPSGLLGSLFGGPSNDGSRSWSAVERRSTPETTGAPDPMSASLRIEPRGIPAGGLAFSTPVGNLSSLYPPTTPGGAQSAARIQIGTLADAFGRGMEAAAIEAGGRVGAALGAAIGPALGPAGVLAPEIGAQLGSLIGSRFGGSLRASMTVTGQTGSNPAGYAYGTNPVDTNGPSVRESYQPWAGNPAASYVIPGTAGDSWSALPGAVGDAGQPWLNVGPYWIPKRYGVLPNSSTQNGQAGAANPVEPGGSVGEGTYGGIPVGGLAQTMELARYNPTDGNFAGWSYLVGQKFGENAGNSLVPLLGLDPNLPKQFGSVTGELLGQAGLALSAADPTHNLTNALGYLLGPAADIPWQPKDYKPPQQMPLDQQAGQVGQAALQGGIAGLQQHGLVGGITGAISGAASSIGGLAGGAIGTAIAPFLGPVGAVAPAIGQALGSVIGSTAAGVLTKPIEWAANAAKEEVGSGFGLVNLAKGPGGHTARGDMYNFNGMDPKSAAIAVERVRRRRTVAQQRGGGLGR</sequence>
<dbReference type="EMBL" id="CP046172">
    <property type="protein sequence ID" value="QIS16576.1"/>
    <property type="molecule type" value="Genomic_DNA"/>
</dbReference>
<protein>
    <submittedName>
        <fullName evidence="2">Uncharacterized protein</fullName>
    </submittedName>
</protein>
<evidence type="ECO:0000313" key="2">
    <source>
        <dbReference type="EMBL" id="QIS16576.1"/>
    </source>
</evidence>
<dbReference type="RefSeq" id="WP_167471255.1">
    <property type="nucleotide sequence ID" value="NZ_CP046172.1"/>
</dbReference>
<reference evidence="2 3" key="1">
    <citation type="journal article" date="2019" name="ACS Chem. Biol.">
        <title>Identification and Mobilization of a Cryptic Antibiotic Biosynthesis Gene Locus from a Human-Pathogenic Nocardia Isolate.</title>
        <authorList>
            <person name="Herisse M."/>
            <person name="Ishida K."/>
            <person name="Porter J.L."/>
            <person name="Howden B."/>
            <person name="Hertweck C."/>
            <person name="Stinear T.P."/>
            <person name="Pidot S.J."/>
        </authorList>
    </citation>
    <scope>NUCLEOTIDE SEQUENCE [LARGE SCALE GENOMIC DNA]</scope>
    <source>
        <strain evidence="2 3">AUSMDU00012717</strain>
    </source>
</reference>
<dbReference type="Proteomes" id="UP000503540">
    <property type="component" value="Chromosome"/>
</dbReference>